<reference evidence="1 2" key="1">
    <citation type="submission" date="2019-03" db="EMBL/GenBank/DDBJ databases">
        <authorList>
            <person name="Kox A.R. M."/>
        </authorList>
    </citation>
    <scope>NUCLEOTIDE SEQUENCE [LARGE SCALE GENOMIC DNA]</scope>
    <source>
        <strain evidence="1">MTUNDRAET4 annotated genome</strain>
    </source>
</reference>
<dbReference type="GO" id="GO:0030246">
    <property type="term" value="F:carbohydrate binding"/>
    <property type="evidence" value="ECO:0007669"/>
    <property type="project" value="InterPro"/>
</dbReference>
<protein>
    <recommendedName>
        <fullName evidence="3">Aldose 1-epimerase</fullName>
    </recommendedName>
</protein>
<dbReference type="SUPFAM" id="SSF74650">
    <property type="entry name" value="Galactose mutarotase-like"/>
    <property type="match status" value="1"/>
</dbReference>
<dbReference type="AlphaFoldDB" id="A0A4U8Z416"/>
<dbReference type="PANTHER" id="PTHR11122:SF13">
    <property type="entry name" value="GLUCOSE-6-PHOSPHATE 1-EPIMERASE"/>
    <property type="match status" value="1"/>
</dbReference>
<evidence type="ECO:0000313" key="1">
    <source>
        <dbReference type="EMBL" id="VFU10031.1"/>
    </source>
</evidence>
<name>A0A4U8Z416_METTU</name>
<dbReference type="InterPro" id="IPR008183">
    <property type="entry name" value="Aldose_1/G6P_1-epimerase"/>
</dbReference>
<sequence length="384" mass="42502">MDVIELASGPARASLALHGAELLRWSVGGTPLLWDKDQTFWDGTAPILFPLVGWTRGGQARVFGQTYSLGLHGFARSMTFSPGVITPDRVRLTLSSSAESLRLYPFAFWLCVGYRLAKDSLTTTLTVKNRGEGPMPYACGLHPGFRWPFAGGEPKDYQISFAAQEDPLTPGISRQGLFQAARRRVPLNGRGLALKPELSPKRRSVFSMRAAAVSALSIRTARRSRLKCRISIISPCGRKPAPLFWRSNPGRGTAILRIFKAISLKSHPCAYWRRAPSPITSRAIPLLRPRPADPPPAPRVGERPLPAFTRAGNEPAAKFILAARKIIFVSKSLDHYYFRFHLYPSLSHEPAKSPLRGRAWRRRRILTQEHGKGRTPAEAVTGGI</sequence>
<evidence type="ECO:0008006" key="3">
    <source>
        <dbReference type="Google" id="ProtNLM"/>
    </source>
</evidence>
<accession>A0A4U8Z416</accession>
<dbReference type="Pfam" id="PF01263">
    <property type="entry name" value="Aldose_epim"/>
    <property type="match status" value="1"/>
</dbReference>
<dbReference type="GO" id="GO:0016853">
    <property type="term" value="F:isomerase activity"/>
    <property type="evidence" value="ECO:0007669"/>
    <property type="project" value="InterPro"/>
</dbReference>
<dbReference type="InterPro" id="IPR011013">
    <property type="entry name" value="Gal_mutarotase_sf_dom"/>
</dbReference>
<dbReference type="PANTHER" id="PTHR11122">
    <property type="entry name" value="APOSPORY-ASSOCIATED PROTEIN C-RELATED"/>
    <property type="match status" value="1"/>
</dbReference>
<dbReference type="GO" id="GO:0005975">
    <property type="term" value="P:carbohydrate metabolic process"/>
    <property type="evidence" value="ECO:0007669"/>
    <property type="project" value="InterPro"/>
</dbReference>
<proteinExistence type="predicted"/>
<organism evidence="1 2">
    <name type="scientific">Methylocella tundrae</name>
    <dbReference type="NCBI Taxonomy" id="227605"/>
    <lineage>
        <taxon>Bacteria</taxon>
        <taxon>Pseudomonadati</taxon>
        <taxon>Pseudomonadota</taxon>
        <taxon>Alphaproteobacteria</taxon>
        <taxon>Hyphomicrobiales</taxon>
        <taxon>Beijerinckiaceae</taxon>
        <taxon>Methylocella</taxon>
    </lineage>
</organism>
<dbReference type="Gene3D" id="2.70.98.10">
    <property type="match status" value="1"/>
</dbReference>
<dbReference type="KEGG" id="mtun:MTUNDRAET4_3144"/>
<dbReference type="EMBL" id="LR536450">
    <property type="protein sequence ID" value="VFU10031.1"/>
    <property type="molecule type" value="Genomic_DNA"/>
</dbReference>
<gene>
    <name evidence="1" type="ORF">MTUNDRAET4_3144</name>
</gene>
<evidence type="ECO:0000313" key="2">
    <source>
        <dbReference type="Proteomes" id="UP000294360"/>
    </source>
</evidence>
<dbReference type="Proteomes" id="UP000294360">
    <property type="component" value="Chromosome"/>
</dbReference>
<dbReference type="InterPro" id="IPR014718">
    <property type="entry name" value="GH-type_carb-bd"/>
</dbReference>